<dbReference type="EMBL" id="JAZDUA010000010">
    <property type="protein sequence ID" value="KAK7873720.1"/>
    <property type="molecule type" value="Genomic_DNA"/>
</dbReference>
<keyword evidence="5" id="KW-1185">Reference proteome</keyword>
<evidence type="ECO:0000256" key="1">
    <source>
        <dbReference type="ARBA" id="ARBA00022737"/>
    </source>
</evidence>
<protein>
    <submittedName>
        <fullName evidence="4">Uncharacterized protein</fullName>
    </submittedName>
</protein>
<reference evidence="4 5" key="1">
    <citation type="submission" date="2024-03" db="EMBL/GenBank/DDBJ databases">
        <title>The genome assembly and annotation of the cricket Gryllus longicercus Weissman &amp; Gray.</title>
        <authorList>
            <person name="Szrajer S."/>
            <person name="Gray D."/>
            <person name="Ylla G."/>
        </authorList>
    </citation>
    <scope>NUCLEOTIDE SEQUENCE [LARGE SCALE GENOMIC DNA]</scope>
    <source>
        <strain evidence="4">DAG 2021-001</strain>
        <tissue evidence="4">Whole body minus gut</tissue>
    </source>
</reference>
<gene>
    <name evidence="4" type="ORF">R5R35_013252</name>
</gene>
<feature type="repeat" description="ANK" evidence="3">
    <location>
        <begin position="67"/>
        <end position="89"/>
    </location>
</feature>
<evidence type="ECO:0000256" key="3">
    <source>
        <dbReference type="PROSITE-ProRule" id="PRU00023"/>
    </source>
</evidence>
<keyword evidence="1" id="KW-0677">Repeat</keyword>
<evidence type="ECO:0000313" key="4">
    <source>
        <dbReference type="EMBL" id="KAK7873720.1"/>
    </source>
</evidence>
<dbReference type="Pfam" id="PF12796">
    <property type="entry name" value="Ank_2"/>
    <property type="match status" value="2"/>
</dbReference>
<dbReference type="SMART" id="SM00248">
    <property type="entry name" value="ANK"/>
    <property type="match status" value="6"/>
</dbReference>
<name>A0AAN9ZI06_9ORTH</name>
<dbReference type="SUPFAM" id="SSF48403">
    <property type="entry name" value="Ankyrin repeat"/>
    <property type="match status" value="1"/>
</dbReference>
<keyword evidence="2 3" id="KW-0040">ANK repeat</keyword>
<proteinExistence type="predicted"/>
<sequence>MGYTPLLIATHHARSSIVICLLENGANVNKADINGDIPLLVAVINQKRDFVQMLLREGASPTKKNKKGESPLYVTARDGHEDILELLLEVVQKSESAEIGRSLRVAASAEVVWILADAGRDVVLGEAGMEALVASAADGRQETLHALLQLGVDANATYAIDGWTVLHVAAWRGYTSCLHMLLKAGALVNVKDEFGQTALHVAADIGKSECVVVLPESGADANLLGKDGYTAVDLARQNNHQDCVLEIERRLV</sequence>
<feature type="repeat" description="ANK" evidence="3">
    <location>
        <begin position="1"/>
        <end position="33"/>
    </location>
</feature>
<dbReference type="PANTHER" id="PTHR24198">
    <property type="entry name" value="ANKYRIN REPEAT AND PROTEIN KINASE DOMAIN-CONTAINING PROTEIN"/>
    <property type="match status" value="1"/>
</dbReference>
<feature type="repeat" description="ANK" evidence="3">
    <location>
        <begin position="194"/>
        <end position="226"/>
    </location>
</feature>
<feature type="repeat" description="ANK" evidence="3">
    <location>
        <begin position="34"/>
        <end position="66"/>
    </location>
</feature>
<feature type="repeat" description="ANK" evidence="3">
    <location>
        <begin position="161"/>
        <end position="193"/>
    </location>
</feature>
<dbReference type="Proteomes" id="UP001378592">
    <property type="component" value="Unassembled WGS sequence"/>
</dbReference>
<dbReference type="AlphaFoldDB" id="A0AAN9ZI06"/>
<dbReference type="PROSITE" id="PS50088">
    <property type="entry name" value="ANK_REPEAT"/>
    <property type="match status" value="5"/>
</dbReference>
<dbReference type="Gene3D" id="1.25.40.20">
    <property type="entry name" value="Ankyrin repeat-containing domain"/>
    <property type="match status" value="3"/>
</dbReference>
<accession>A0AAN9ZI06</accession>
<dbReference type="PANTHER" id="PTHR24198:SF165">
    <property type="entry name" value="ANKYRIN REPEAT-CONTAINING PROTEIN-RELATED"/>
    <property type="match status" value="1"/>
</dbReference>
<evidence type="ECO:0000313" key="5">
    <source>
        <dbReference type="Proteomes" id="UP001378592"/>
    </source>
</evidence>
<dbReference type="Pfam" id="PF00023">
    <property type="entry name" value="Ank"/>
    <property type="match status" value="1"/>
</dbReference>
<organism evidence="4 5">
    <name type="scientific">Gryllus longicercus</name>
    <dbReference type="NCBI Taxonomy" id="2509291"/>
    <lineage>
        <taxon>Eukaryota</taxon>
        <taxon>Metazoa</taxon>
        <taxon>Ecdysozoa</taxon>
        <taxon>Arthropoda</taxon>
        <taxon>Hexapoda</taxon>
        <taxon>Insecta</taxon>
        <taxon>Pterygota</taxon>
        <taxon>Neoptera</taxon>
        <taxon>Polyneoptera</taxon>
        <taxon>Orthoptera</taxon>
        <taxon>Ensifera</taxon>
        <taxon>Gryllidea</taxon>
        <taxon>Grylloidea</taxon>
        <taxon>Gryllidae</taxon>
        <taxon>Gryllinae</taxon>
        <taxon>Gryllus</taxon>
    </lineage>
</organism>
<dbReference type="PROSITE" id="PS50297">
    <property type="entry name" value="ANK_REP_REGION"/>
    <property type="match status" value="5"/>
</dbReference>
<dbReference type="InterPro" id="IPR036770">
    <property type="entry name" value="Ankyrin_rpt-contain_sf"/>
</dbReference>
<dbReference type="Pfam" id="PF13637">
    <property type="entry name" value="Ank_4"/>
    <property type="match status" value="1"/>
</dbReference>
<evidence type="ECO:0000256" key="2">
    <source>
        <dbReference type="ARBA" id="ARBA00023043"/>
    </source>
</evidence>
<comment type="caution">
    <text evidence="4">The sequence shown here is derived from an EMBL/GenBank/DDBJ whole genome shotgun (WGS) entry which is preliminary data.</text>
</comment>
<dbReference type="InterPro" id="IPR002110">
    <property type="entry name" value="Ankyrin_rpt"/>
</dbReference>